<dbReference type="GO" id="GO:0016020">
    <property type="term" value="C:membrane"/>
    <property type="evidence" value="ECO:0007669"/>
    <property type="project" value="UniProtKB-SubCell"/>
</dbReference>
<keyword evidence="3" id="KW-1133">Transmembrane helix</keyword>
<evidence type="ECO:0000259" key="4">
    <source>
        <dbReference type="PROSITE" id="PS50850"/>
    </source>
</evidence>
<dbReference type="Gene3D" id="1.20.1250.20">
    <property type="entry name" value="MFS general substrate transporter like domains"/>
    <property type="match status" value="2"/>
</dbReference>
<dbReference type="Pfam" id="PF07690">
    <property type="entry name" value="MFS_1"/>
    <property type="match status" value="1"/>
</dbReference>
<feature type="transmembrane region" description="Helical" evidence="3">
    <location>
        <begin position="271"/>
        <end position="290"/>
    </location>
</feature>
<organism evidence="5 6">
    <name type="scientific">Collybiopsis luxurians FD-317 M1</name>
    <dbReference type="NCBI Taxonomy" id="944289"/>
    <lineage>
        <taxon>Eukaryota</taxon>
        <taxon>Fungi</taxon>
        <taxon>Dikarya</taxon>
        <taxon>Basidiomycota</taxon>
        <taxon>Agaricomycotina</taxon>
        <taxon>Agaricomycetes</taxon>
        <taxon>Agaricomycetidae</taxon>
        <taxon>Agaricales</taxon>
        <taxon>Marasmiineae</taxon>
        <taxon>Omphalotaceae</taxon>
        <taxon>Collybiopsis</taxon>
        <taxon>Collybiopsis luxurians</taxon>
    </lineage>
</organism>
<evidence type="ECO:0000256" key="1">
    <source>
        <dbReference type="ARBA" id="ARBA00004141"/>
    </source>
</evidence>
<feature type="transmembrane region" description="Helical" evidence="3">
    <location>
        <begin position="123"/>
        <end position="145"/>
    </location>
</feature>
<dbReference type="GO" id="GO:0022857">
    <property type="term" value="F:transmembrane transporter activity"/>
    <property type="evidence" value="ECO:0007669"/>
    <property type="project" value="InterPro"/>
</dbReference>
<reference evidence="5 6" key="1">
    <citation type="submission" date="2014-04" db="EMBL/GenBank/DDBJ databases">
        <title>Evolutionary Origins and Diversification of the Mycorrhizal Mutualists.</title>
        <authorList>
            <consortium name="DOE Joint Genome Institute"/>
            <consortium name="Mycorrhizal Genomics Consortium"/>
            <person name="Kohler A."/>
            <person name="Kuo A."/>
            <person name="Nagy L.G."/>
            <person name="Floudas D."/>
            <person name="Copeland A."/>
            <person name="Barry K.W."/>
            <person name="Cichocki N."/>
            <person name="Veneault-Fourrey C."/>
            <person name="LaButti K."/>
            <person name="Lindquist E.A."/>
            <person name="Lipzen A."/>
            <person name="Lundell T."/>
            <person name="Morin E."/>
            <person name="Murat C."/>
            <person name="Riley R."/>
            <person name="Ohm R."/>
            <person name="Sun H."/>
            <person name="Tunlid A."/>
            <person name="Henrissat B."/>
            <person name="Grigoriev I.V."/>
            <person name="Hibbett D.S."/>
            <person name="Martin F."/>
        </authorList>
    </citation>
    <scope>NUCLEOTIDE SEQUENCE [LARGE SCALE GENOMIC DNA]</scope>
    <source>
        <strain evidence="5 6">FD-317 M1</strain>
    </source>
</reference>
<dbReference type="InterPro" id="IPR011701">
    <property type="entry name" value="MFS"/>
</dbReference>
<sequence>MDEKVAPLDAPGSKAAPVSGPHKIDGGSAAWLTTFGGFLIMFCVFGYASAFGVFQDFYTRNSVASASNISWIGSVQLFLMIATSLPAGRLVDKGYFRPLVAVGSVMYTFCLFMLSLANTKDFYQLFLAQGVGMGLFGGCLYLPAVSIQARHWKKRRALAMGIVFSGSSIGGLVFPIMLNQLLHHSTLGFQWTVRATAFLVLGLIIIANFCMTTGPPLNVPSAAATYTKLSIYKDKPYLAITFGSMLFNGGLYFPYFYIQLYAILHGVDSNFAFYELAIVNASSTIGRILPNFVADKSGPLNNYIPACLGSTVLLFALFGITSDASLIVFAILYGFFTGAVIALVAPVVATMAAHPAEIGYRMGTTFFFMSFGTLLGTPIDGVLLGSQFHWWKAIVFSGVLMASGTLLISAARFPVVKRKGSQKV</sequence>
<keyword evidence="3" id="KW-0812">Transmembrane</keyword>
<dbReference type="InterPro" id="IPR050327">
    <property type="entry name" value="Proton-linked_MCT"/>
</dbReference>
<gene>
    <name evidence="5" type="ORF">GYMLUDRAFT_85576</name>
</gene>
<feature type="transmembrane region" description="Helical" evidence="3">
    <location>
        <begin position="157"/>
        <end position="177"/>
    </location>
</feature>
<dbReference type="Proteomes" id="UP000053593">
    <property type="component" value="Unassembled WGS sequence"/>
</dbReference>
<dbReference type="InterPro" id="IPR036259">
    <property type="entry name" value="MFS_trans_sf"/>
</dbReference>
<feature type="transmembrane region" description="Helical" evidence="3">
    <location>
        <begin position="326"/>
        <end position="353"/>
    </location>
</feature>
<dbReference type="InterPro" id="IPR020846">
    <property type="entry name" value="MFS_dom"/>
</dbReference>
<evidence type="ECO:0000313" key="6">
    <source>
        <dbReference type="Proteomes" id="UP000053593"/>
    </source>
</evidence>
<dbReference type="OrthoDB" id="6499973at2759"/>
<feature type="transmembrane region" description="Helical" evidence="3">
    <location>
        <begin position="69"/>
        <end position="87"/>
    </location>
</feature>
<dbReference type="PANTHER" id="PTHR11360:SF234">
    <property type="entry name" value="MFS-TYPE TRANSPORTER DBAD-RELATED"/>
    <property type="match status" value="1"/>
</dbReference>
<feature type="transmembrane region" description="Helical" evidence="3">
    <location>
        <begin position="237"/>
        <end position="259"/>
    </location>
</feature>
<name>A0A0D0BWT1_9AGAR</name>
<dbReference type="PROSITE" id="PS50850">
    <property type="entry name" value="MFS"/>
    <property type="match status" value="1"/>
</dbReference>
<proteinExistence type="inferred from homology"/>
<feature type="transmembrane region" description="Helical" evidence="3">
    <location>
        <begin position="197"/>
        <end position="217"/>
    </location>
</feature>
<comment type="subcellular location">
    <subcellularLocation>
        <location evidence="1">Membrane</location>
        <topology evidence="1">Multi-pass membrane protein</topology>
    </subcellularLocation>
</comment>
<feature type="domain" description="Major facilitator superfamily (MFS) profile" evidence="4">
    <location>
        <begin position="29"/>
        <end position="416"/>
    </location>
</feature>
<dbReference type="HOGENOM" id="CLU_001265_1_1_1"/>
<accession>A0A0D0BWT1</accession>
<evidence type="ECO:0000256" key="2">
    <source>
        <dbReference type="ARBA" id="ARBA00006727"/>
    </source>
</evidence>
<keyword evidence="6" id="KW-1185">Reference proteome</keyword>
<dbReference type="AlphaFoldDB" id="A0A0D0BWT1"/>
<dbReference type="SUPFAM" id="SSF103473">
    <property type="entry name" value="MFS general substrate transporter"/>
    <property type="match status" value="1"/>
</dbReference>
<feature type="transmembrane region" description="Helical" evidence="3">
    <location>
        <begin position="29"/>
        <end position="49"/>
    </location>
</feature>
<comment type="similarity">
    <text evidence="2">Belongs to the major facilitator superfamily. Monocarboxylate porter (TC 2.A.1.13) family.</text>
</comment>
<feature type="transmembrane region" description="Helical" evidence="3">
    <location>
        <begin position="390"/>
        <end position="413"/>
    </location>
</feature>
<dbReference type="PANTHER" id="PTHR11360">
    <property type="entry name" value="MONOCARBOXYLATE TRANSPORTER"/>
    <property type="match status" value="1"/>
</dbReference>
<evidence type="ECO:0000313" key="5">
    <source>
        <dbReference type="EMBL" id="KIK60071.1"/>
    </source>
</evidence>
<feature type="transmembrane region" description="Helical" evidence="3">
    <location>
        <begin position="302"/>
        <end position="320"/>
    </location>
</feature>
<feature type="transmembrane region" description="Helical" evidence="3">
    <location>
        <begin position="99"/>
        <end position="117"/>
    </location>
</feature>
<keyword evidence="3" id="KW-0472">Membrane</keyword>
<dbReference type="EMBL" id="KN834777">
    <property type="protein sequence ID" value="KIK60071.1"/>
    <property type="molecule type" value="Genomic_DNA"/>
</dbReference>
<protein>
    <recommendedName>
        <fullName evidence="4">Major facilitator superfamily (MFS) profile domain-containing protein</fullName>
    </recommendedName>
</protein>
<feature type="transmembrane region" description="Helical" evidence="3">
    <location>
        <begin position="365"/>
        <end position="384"/>
    </location>
</feature>
<evidence type="ECO:0000256" key="3">
    <source>
        <dbReference type="SAM" id="Phobius"/>
    </source>
</evidence>